<organism evidence="3 4">
    <name type="scientific">Turnera subulata</name>
    <dbReference type="NCBI Taxonomy" id="218843"/>
    <lineage>
        <taxon>Eukaryota</taxon>
        <taxon>Viridiplantae</taxon>
        <taxon>Streptophyta</taxon>
        <taxon>Embryophyta</taxon>
        <taxon>Tracheophyta</taxon>
        <taxon>Spermatophyta</taxon>
        <taxon>Magnoliopsida</taxon>
        <taxon>eudicotyledons</taxon>
        <taxon>Gunneridae</taxon>
        <taxon>Pentapetalae</taxon>
        <taxon>rosids</taxon>
        <taxon>fabids</taxon>
        <taxon>Malpighiales</taxon>
        <taxon>Passifloraceae</taxon>
        <taxon>Turnera</taxon>
    </lineage>
</organism>
<dbReference type="PANTHER" id="PTHR43597">
    <property type="entry name" value="SULFUR ACCEPTOR PROTEIN CSDE"/>
    <property type="match status" value="1"/>
</dbReference>
<dbReference type="OrthoDB" id="411584at2759"/>
<dbReference type="PANTHER" id="PTHR43597:SF6">
    <property type="entry name" value="FE-S METABOLISM ASSOCIATED DOMAIN-CONTAINING PROTEIN"/>
    <property type="match status" value="1"/>
</dbReference>
<protein>
    <recommendedName>
        <fullName evidence="2">Fe-S metabolism associated domain-containing protein</fullName>
    </recommendedName>
</protein>
<reference evidence="3" key="2">
    <citation type="journal article" date="2023" name="Plants (Basel)">
        <title>Annotation of the Turnera subulata (Passifloraceae) Draft Genome Reveals the S-Locus Evolved after the Divergence of Turneroideae from Passifloroideae in a Stepwise Manner.</title>
        <authorList>
            <person name="Henning P.M."/>
            <person name="Roalson E.H."/>
            <person name="Mir W."/>
            <person name="McCubbin A.G."/>
            <person name="Shore J.S."/>
        </authorList>
    </citation>
    <scope>NUCLEOTIDE SEQUENCE</scope>
    <source>
        <strain evidence="3">F60SS</strain>
    </source>
</reference>
<dbReference type="EMBL" id="JAKUCV010004675">
    <property type="protein sequence ID" value="KAJ4834546.1"/>
    <property type="molecule type" value="Genomic_DNA"/>
</dbReference>
<name>A0A9Q0FQF3_9ROSI</name>
<proteinExistence type="predicted"/>
<keyword evidence="4" id="KW-1185">Reference proteome</keyword>
<dbReference type="InterPro" id="IPR003808">
    <property type="entry name" value="Fe-S_metab-assoc_dom"/>
</dbReference>
<evidence type="ECO:0000256" key="1">
    <source>
        <dbReference type="SAM" id="MobiDB-lite"/>
    </source>
</evidence>
<evidence type="ECO:0000259" key="2">
    <source>
        <dbReference type="Pfam" id="PF02657"/>
    </source>
</evidence>
<evidence type="ECO:0000313" key="4">
    <source>
        <dbReference type="Proteomes" id="UP001141552"/>
    </source>
</evidence>
<feature type="domain" description="Fe-S metabolism associated" evidence="2">
    <location>
        <begin position="86"/>
        <end position="175"/>
    </location>
</feature>
<dbReference type="Pfam" id="PF02657">
    <property type="entry name" value="SufE"/>
    <property type="match status" value="1"/>
</dbReference>
<reference evidence="3" key="1">
    <citation type="submission" date="2022-02" db="EMBL/GenBank/DDBJ databases">
        <authorList>
            <person name="Henning P.M."/>
            <person name="McCubbin A.G."/>
            <person name="Shore J.S."/>
        </authorList>
    </citation>
    <scope>NUCLEOTIDE SEQUENCE</scope>
    <source>
        <strain evidence="3">F60SS</strain>
        <tissue evidence="3">Leaves</tissue>
    </source>
</reference>
<gene>
    <name evidence="3" type="ORF">Tsubulata_023706</name>
</gene>
<accession>A0A9Q0FQF3</accession>
<dbReference type="AlphaFoldDB" id="A0A9Q0FQF3"/>
<dbReference type="Gene3D" id="3.90.1010.10">
    <property type="match status" value="1"/>
</dbReference>
<sequence>MAHTNGGSTISFRFTEKKESSIQQLFQFTKKKERKRGESETIKCIHSLPPVSKPRSKNPPFTCSAVASSPSPTTDLVPSKLHDLVAEFHSLSEPADCLKHLLHYASAFLPPFPDSSPVDSNRVMGCTARVWLDATLDQHGKMRFWADSDSEVTRGYCTCLIWVHDGAALEEVLRVLPLIY</sequence>
<dbReference type="Proteomes" id="UP001141552">
    <property type="component" value="Unassembled WGS sequence"/>
</dbReference>
<comment type="caution">
    <text evidence="3">The sequence shown here is derived from an EMBL/GenBank/DDBJ whole genome shotgun (WGS) entry which is preliminary data.</text>
</comment>
<dbReference type="SUPFAM" id="SSF82649">
    <property type="entry name" value="SufE/NifU"/>
    <property type="match status" value="1"/>
</dbReference>
<evidence type="ECO:0000313" key="3">
    <source>
        <dbReference type="EMBL" id="KAJ4834546.1"/>
    </source>
</evidence>
<feature type="region of interest" description="Disordered" evidence="1">
    <location>
        <begin position="29"/>
        <end position="57"/>
    </location>
</feature>